<proteinExistence type="predicted"/>
<dbReference type="Proteomes" id="UP001151699">
    <property type="component" value="Chromosome A"/>
</dbReference>
<dbReference type="AlphaFoldDB" id="A0A9Q0S836"/>
<protein>
    <submittedName>
        <fullName evidence="1">Uncharacterized protein</fullName>
    </submittedName>
</protein>
<sequence>MRNLKTTYKKKRTEFYSSGATNDAGNNPTLPVRARYPLNQPLSRFLCTKTMSPRFSSNSNSLFGGRWCACFVVGHDFIESTQAIRFKVTSHTDSAKLMLETNMKEKAKPTEHVLDATCEYVVCLMMRITDLVIFAMSASQWRYIISRKNTRLVRAIRTFKPTVLTSLRHKRATYVAGTLGITAVTFDELDLWLPSLRRDRVGFASVLFSPLDSVVGRVSISTEWLQQLKKLRVIARIRGLSVRYNVKTDLVQRIVSSLREEESIESLLEILREWQEGKEQQSHKKAESSSEEEEYFRATAICDNKLFVGLLGVVLDVELVLDGDEFGLDMVELDSVDEIGSICGVGGTERVDCANCDLQWIHFDESYRKDSNNIANTSLGPIMIDPSEDVDYSTFLKTLGDLFAVDAPTMDILFVMIWLLKFSTKSVFYLREFSSIRHLEVVRLFSYPQVHDIRDIEVFPEMIRSLLNTFGRMCVDMVEPWNLNSIAPNTQNTPTNRLKNMTNIVVCRLCLHDTDSFLDILSNNSQPSDIDKKILRYLGVQTTIRGNRTLKLFHSFIGNVKMNVRESHTCKMCKSASGKFSLTHTSSNSGNRKVAVVLAFICHNTSKARSALQPLIGLSPEENTVLSPLRYRPNPLRYQNHVATLPALYVLQFVQTINLLFS</sequence>
<evidence type="ECO:0000313" key="1">
    <source>
        <dbReference type="EMBL" id="KAJ6646925.1"/>
    </source>
</evidence>
<gene>
    <name evidence="1" type="ORF">Bhyg_02139</name>
</gene>
<comment type="caution">
    <text evidence="1">The sequence shown here is derived from an EMBL/GenBank/DDBJ whole genome shotgun (WGS) entry which is preliminary data.</text>
</comment>
<reference evidence="1" key="1">
    <citation type="submission" date="2022-07" db="EMBL/GenBank/DDBJ databases">
        <authorList>
            <person name="Trinca V."/>
            <person name="Uliana J.V.C."/>
            <person name="Torres T.T."/>
            <person name="Ward R.J."/>
            <person name="Monesi N."/>
        </authorList>
    </citation>
    <scope>NUCLEOTIDE SEQUENCE</scope>
    <source>
        <strain evidence="1">HSMRA1968</strain>
        <tissue evidence="1">Whole embryos</tissue>
    </source>
</reference>
<organism evidence="1 2">
    <name type="scientific">Pseudolycoriella hygida</name>
    <dbReference type="NCBI Taxonomy" id="35572"/>
    <lineage>
        <taxon>Eukaryota</taxon>
        <taxon>Metazoa</taxon>
        <taxon>Ecdysozoa</taxon>
        <taxon>Arthropoda</taxon>
        <taxon>Hexapoda</taxon>
        <taxon>Insecta</taxon>
        <taxon>Pterygota</taxon>
        <taxon>Neoptera</taxon>
        <taxon>Endopterygota</taxon>
        <taxon>Diptera</taxon>
        <taxon>Nematocera</taxon>
        <taxon>Sciaroidea</taxon>
        <taxon>Sciaridae</taxon>
        <taxon>Pseudolycoriella</taxon>
    </lineage>
</organism>
<keyword evidence="2" id="KW-1185">Reference proteome</keyword>
<dbReference type="EMBL" id="WJQU01000001">
    <property type="protein sequence ID" value="KAJ6646925.1"/>
    <property type="molecule type" value="Genomic_DNA"/>
</dbReference>
<evidence type="ECO:0000313" key="2">
    <source>
        <dbReference type="Proteomes" id="UP001151699"/>
    </source>
</evidence>
<accession>A0A9Q0S836</accession>
<name>A0A9Q0S836_9DIPT</name>